<evidence type="ECO:0000313" key="4">
    <source>
        <dbReference type="EMBL" id="MDS9991737.1"/>
    </source>
</evidence>
<dbReference type="InterPro" id="IPR056823">
    <property type="entry name" value="TEN-like_YD-shell"/>
</dbReference>
<organism evidence="4 5">
    <name type="scientific">Xanthomonas hawaiiensis</name>
    <dbReference type="NCBI Taxonomy" id="3003247"/>
    <lineage>
        <taxon>Bacteria</taxon>
        <taxon>Pseudomonadati</taxon>
        <taxon>Pseudomonadota</taxon>
        <taxon>Gammaproteobacteria</taxon>
        <taxon>Lysobacterales</taxon>
        <taxon>Lysobacteraceae</taxon>
        <taxon>Xanthomonas</taxon>
    </lineage>
</organism>
<dbReference type="NCBIfam" id="TIGR01643">
    <property type="entry name" value="YD_repeat_2x"/>
    <property type="match status" value="5"/>
</dbReference>
<dbReference type="Pfam" id="PF25023">
    <property type="entry name" value="TEN_YD-shell"/>
    <property type="match status" value="1"/>
</dbReference>
<sequence length="1814" mass="197954">MKNGISKVQAVSGMRPKLFAMGMLLGALSMAGSLWHLDAGLLPSAQASAVDSAIDDVMRPLAPREQRAQLKDGRWLRLNAAGTQLRKEDAGKAPSAKALDLPDERINPSLTLLPSGRVLIWGGTDGRGTLRRDGLWYDPALDALSVANDLALSPRAGHTATVLTDGSVLFAGGDTASAGMPAELWDERSNRALPLADETSIARRGHTALLQSDGHVRIAGGIDRHGTRQETDLVYSQVDGRFSNALAQRDHHPAGLAGSIPAQGSKDVLPSQRLSVRFAQPINVADLSESSVTLIGPGGVTPVEIMPAEGGRLLFVSPKRSLFPASHYTLMVDGVRTQEGKRQPLVAIDFGTAALDAAGSTTDATDTATDPVSERVTTGDVRHQSACDRTGSAAQPCRAHGFVDDGIWYPGRDNTDSRWRIYSDEKRVERAGYSAVMAARYQLTALRGRVVRVDQMPVANVEVSIGSITTRTNADGWFALFDLPKGHQELYVDGSTANVGADQYGQFVVGVDIKPGRLNELPYLMHLPKISARDKVRIASPLKQDLVIGHPDIPGLELHIPKGTVIHDRKGRLVNEIAIVPTPVNRAPFPVMENHPMAFTVEPGASQVRGLDPDARNGIRVYYPNYDNYKKGTEADFWIYDPADGWRVYGRGTVSKDGRHFVPEQGVALHETMGGMYSVPGGNGASEPNLAADNSGQCGCSGDAVVAGDPIDLKTGEFTHAETDLSIDDIVPITVGRNYRPNDLKRGVFGIGMSWNWGYTLNRPSTDNYDVLELVQPNGASLRFDRISGTGNQGEWRQAGSNTRFAGALIKTVYDSDPTQPWGRAFLLTLRDGSRMQFSSWNDIRVRWIEDRHGNRTSLLYNAGLVSEIISPSGRSVAIAYDGSNRIKTLRDHTGREWSYSYDSNGLLAKATYPDATFRQYAFQTRVQNGALAQHRIESITNQRGHRLLLNHFETVNGVSTGRVIKQIQADGGEISIDYAHVDNGVTGTLVTEVDGSKRRVVFADGTPYPVSETLAYGTAEAQTFTYERNSNGQLIRSTDPLGRKTEYSYNADGQTTQIVAMAGTAKARTVSMTYNADGDLTSITDPLNRVTRLGYQNRCLSSVTDTLNRTALYRCNAAGQMVSATDPLQRTLQLHYDGFDLVGVTDPLGRRTNYRIDSLGRVIATEDPQGNVVRREYDVMGRVKKLIDAHGTALEYGFDANGNVAAVLLPNGNGITYTYDSRDRLATRTDAAGKVEQWGYDLADRVTSHVDRLQRTVVNTYDVLGRPKTTTFQDGTKATYTYDAGNRLRALTDTGAVGTLNWDYDDFDAVIAESGPQGTVAYAYDGIGRRKEMRAGTQAQVVYTYDDGDRLRQLDQGMERVQFDYDDVDRLGTLTLPNGVEAVHGYDDGNQLTSLAWQKPSKPAIGTLGFDYDRNGQVVSQSGSFASQVLPAATTGASNFDDANRQLTHNGRTLTYDDNGNLIGDGVRSYVWNVRNQLVEIREGSSTIAAFGYDPLGRRVARTEGGVATQYLYDGQNAVQEAVGNSANPILTGLGVDQRFARNGAGGRTYYLTDQLGTTRGLTNASGDLVERYDYTPYGQLQNTPAGSTNPYRYTGREQDESGLYYYRARYYSPDMGRFISEDSYGFASGDANFYAYALGNPISYIDPSGHIAWLVLVPLIWGGIEVALSIYDAYDTGRTLLDPCSTSSQKTMAVTLFVVGMALPGGGYSQLRHVPAKRIWTSTAKKSPVQNAFGHWEKHRAEFPEYQNAKQYVDGAREFVSNPPPGTMTKTRPDGNVLYYNPSNNTFGVKAADGATRTMFRPADGINYWNRQ</sequence>
<dbReference type="NCBIfam" id="TIGR03696">
    <property type="entry name" value="Rhs_assc_core"/>
    <property type="match status" value="1"/>
</dbReference>
<dbReference type="InterPro" id="IPR050708">
    <property type="entry name" value="T6SS_VgrG/RHS"/>
</dbReference>
<evidence type="ECO:0000259" key="2">
    <source>
        <dbReference type="Pfam" id="PF20148"/>
    </source>
</evidence>
<dbReference type="EMBL" id="JAQMHB010000001">
    <property type="protein sequence ID" value="MDS9991737.1"/>
    <property type="molecule type" value="Genomic_DNA"/>
</dbReference>
<dbReference type="Gene3D" id="2.180.10.10">
    <property type="entry name" value="RHS repeat-associated core"/>
    <property type="match status" value="3"/>
</dbReference>
<protein>
    <submittedName>
        <fullName evidence="4">DUF6531 domain-containing protein</fullName>
    </submittedName>
</protein>
<accession>A0ABU2I1Y6</accession>
<dbReference type="InterPro" id="IPR045351">
    <property type="entry name" value="DUF6531"/>
</dbReference>
<keyword evidence="5" id="KW-1185">Reference proteome</keyword>
<dbReference type="Gene3D" id="2.120.10.80">
    <property type="entry name" value="Kelch-type beta propeller"/>
    <property type="match status" value="1"/>
</dbReference>
<dbReference type="InterPro" id="IPR015915">
    <property type="entry name" value="Kelch-typ_b-propeller"/>
</dbReference>
<dbReference type="InterPro" id="IPR006530">
    <property type="entry name" value="YD"/>
</dbReference>
<dbReference type="Pfam" id="PF20148">
    <property type="entry name" value="DUF6531"/>
    <property type="match status" value="1"/>
</dbReference>
<feature type="domain" description="DUF6531" evidence="2">
    <location>
        <begin position="708"/>
        <end position="784"/>
    </location>
</feature>
<reference evidence="4 5" key="1">
    <citation type="submission" date="2023-01" db="EMBL/GenBank/DDBJ databases">
        <title>Xanthomonas hawaiianensis sp. nov. isolated from Araceae family in Hawaii.</title>
        <authorList>
            <person name="Chunag S.-C."/>
            <person name="Dobhal S."/>
            <person name="Alvarez A."/>
            <person name="Arif M."/>
        </authorList>
    </citation>
    <scope>NUCLEOTIDE SEQUENCE [LARGE SCALE GENOMIC DNA]</scope>
    <source>
        <strain evidence="4 5">A2111</strain>
    </source>
</reference>
<evidence type="ECO:0000259" key="3">
    <source>
        <dbReference type="Pfam" id="PF25023"/>
    </source>
</evidence>
<keyword evidence="1" id="KW-0677">Repeat</keyword>
<evidence type="ECO:0000256" key="1">
    <source>
        <dbReference type="ARBA" id="ARBA00022737"/>
    </source>
</evidence>
<dbReference type="SUPFAM" id="SSF50965">
    <property type="entry name" value="Galactose oxidase, central domain"/>
    <property type="match status" value="1"/>
</dbReference>
<dbReference type="Pfam" id="PF05593">
    <property type="entry name" value="RHS_repeat"/>
    <property type="match status" value="5"/>
</dbReference>
<dbReference type="PANTHER" id="PTHR32305:SF15">
    <property type="entry name" value="PROTEIN RHSA-RELATED"/>
    <property type="match status" value="1"/>
</dbReference>
<feature type="domain" description="Teneurin-like YD-shell" evidence="3">
    <location>
        <begin position="1408"/>
        <end position="1628"/>
    </location>
</feature>
<dbReference type="Proteomes" id="UP001260534">
    <property type="component" value="Unassembled WGS sequence"/>
</dbReference>
<dbReference type="InterPro" id="IPR013784">
    <property type="entry name" value="Carb-bd-like_fold"/>
</dbReference>
<evidence type="ECO:0000313" key="5">
    <source>
        <dbReference type="Proteomes" id="UP001260534"/>
    </source>
</evidence>
<name>A0ABU2I1Y6_9XANT</name>
<dbReference type="InterPro" id="IPR031325">
    <property type="entry name" value="RHS_repeat"/>
</dbReference>
<dbReference type="RefSeq" id="WP_209231343.1">
    <property type="nucleotide sequence ID" value="NZ_JAGHXG010000015.1"/>
</dbReference>
<comment type="caution">
    <text evidence="4">The sequence shown here is derived from an EMBL/GenBank/DDBJ whole genome shotgun (WGS) entry which is preliminary data.</text>
</comment>
<dbReference type="SUPFAM" id="SSF49452">
    <property type="entry name" value="Starch-binding domain-like"/>
    <property type="match status" value="1"/>
</dbReference>
<dbReference type="PANTHER" id="PTHR32305">
    <property type="match status" value="1"/>
</dbReference>
<dbReference type="InterPro" id="IPR011043">
    <property type="entry name" value="Gal_Oxase/kelch_b-propeller"/>
</dbReference>
<gene>
    <name evidence="4" type="ORF">PNQ69_03055</name>
</gene>
<dbReference type="InterPro" id="IPR022385">
    <property type="entry name" value="Rhs_assc_core"/>
</dbReference>
<proteinExistence type="predicted"/>